<protein>
    <submittedName>
        <fullName evidence="2">Uncharacterized protein</fullName>
    </submittedName>
</protein>
<name>A0ABQ9NRP8_9PEZI</name>
<evidence type="ECO:0000256" key="1">
    <source>
        <dbReference type="SAM" id="MobiDB-lite"/>
    </source>
</evidence>
<evidence type="ECO:0000313" key="3">
    <source>
        <dbReference type="Proteomes" id="UP001172684"/>
    </source>
</evidence>
<gene>
    <name evidence="2" type="ORF">H2201_005898</name>
</gene>
<sequence length="178" mass="20358">MRLRISGEPTAVWCYDDPQFSKGAKWSRAADWTSRALSGEYHEVEEDLEVWILLVANSHPDKVDDPNEEKDSIEEGIFEEEDISEEEEIFEEKENLDEEDSNEHEDPIEGVLRLDDALSELSGYSWPVGLVLTPTKSLETAAEYRRIGMFCIEVRHGERPAGHPVIFDCCEEQTITIV</sequence>
<comment type="caution">
    <text evidence="2">The sequence shown here is derived from an EMBL/GenBank/DDBJ whole genome shotgun (WGS) entry which is preliminary data.</text>
</comment>
<feature type="region of interest" description="Disordered" evidence="1">
    <location>
        <begin position="61"/>
        <end position="106"/>
    </location>
</feature>
<reference evidence="2" key="1">
    <citation type="submission" date="2022-10" db="EMBL/GenBank/DDBJ databases">
        <title>Culturing micro-colonial fungi from biological soil crusts in the Mojave desert and describing Neophaeococcomyces mojavensis, and introducing the new genera and species Taxawa tesnikishii.</title>
        <authorList>
            <person name="Kurbessoian T."/>
            <person name="Stajich J.E."/>
        </authorList>
    </citation>
    <scope>NUCLEOTIDE SEQUENCE</scope>
    <source>
        <strain evidence="2">TK_1</strain>
    </source>
</reference>
<proteinExistence type="predicted"/>
<dbReference type="Proteomes" id="UP001172684">
    <property type="component" value="Unassembled WGS sequence"/>
</dbReference>
<keyword evidence="3" id="KW-1185">Reference proteome</keyword>
<organism evidence="2 3">
    <name type="scientific">Coniosporium apollinis</name>
    <dbReference type="NCBI Taxonomy" id="61459"/>
    <lineage>
        <taxon>Eukaryota</taxon>
        <taxon>Fungi</taxon>
        <taxon>Dikarya</taxon>
        <taxon>Ascomycota</taxon>
        <taxon>Pezizomycotina</taxon>
        <taxon>Dothideomycetes</taxon>
        <taxon>Dothideomycetes incertae sedis</taxon>
        <taxon>Coniosporium</taxon>
    </lineage>
</organism>
<accession>A0ABQ9NRP8</accession>
<evidence type="ECO:0000313" key="2">
    <source>
        <dbReference type="EMBL" id="KAJ9662817.1"/>
    </source>
</evidence>
<feature type="compositionally biased region" description="Acidic residues" evidence="1">
    <location>
        <begin position="66"/>
        <end position="103"/>
    </location>
</feature>
<dbReference type="EMBL" id="JAPDRL010000047">
    <property type="protein sequence ID" value="KAJ9662817.1"/>
    <property type="molecule type" value="Genomic_DNA"/>
</dbReference>